<gene>
    <name evidence="2" type="ORF">E3T25_16165</name>
</gene>
<dbReference type="Proteomes" id="UP000297851">
    <property type="component" value="Unassembled WGS sequence"/>
</dbReference>
<protein>
    <recommendedName>
        <fullName evidence="4">Multidrug transporter</fullName>
    </recommendedName>
</protein>
<evidence type="ECO:0000313" key="2">
    <source>
        <dbReference type="EMBL" id="TFC98905.1"/>
    </source>
</evidence>
<feature type="region of interest" description="Disordered" evidence="1">
    <location>
        <begin position="44"/>
        <end position="77"/>
    </location>
</feature>
<accession>A0ABY2J1T1</accession>
<organism evidence="2 3">
    <name type="scientific">Cryobacterium sandaracinum</name>
    <dbReference type="NCBI Taxonomy" id="1259247"/>
    <lineage>
        <taxon>Bacteria</taxon>
        <taxon>Bacillati</taxon>
        <taxon>Actinomycetota</taxon>
        <taxon>Actinomycetes</taxon>
        <taxon>Micrococcales</taxon>
        <taxon>Microbacteriaceae</taxon>
        <taxon>Cryobacterium</taxon>
    </lineage>
</organism>
<proteinExistence type="predicted"/>
<keyword evidence="3" id="KW-1185">Reference proteome</keyword>
<evidence type="ECO:0000256" key="1">
    <source>
        <dbReference type="SAM" id="MobiDB-lite"/>
    </source>
</evidence>
<reference evidence="2 3" key="1">
    <citation type="submission" date="2019-03" db="EMBL/GenBank/DDBJ databases">
        <title>Genomics of glacier-inhabiting Cryobacterium strains.</title>
        <authorList>
            <person name="Liu Q."/>
            <person name="Xin Y.-H."/>
        </authorList>
    </citation>
    <scope>NUCLEOTIDE SEQUENCE [LARGE SCALE GENOMIC DNA]</scope>
    <source>
        <strain evidence="2 3">TMT2-16</strain>
    </source>
</reference>
<dbReference type="RefSeq" id="WP_134375397.1">
    <property type="nucleotide sequence ID" value="NZ_SOGO01000043.1"/>
</dbReference>
<feature type="region of interest" description="Disordered" evidence="1">
    <location>
        <begin position="1"/>
        <end position="23"/>
    </location>
</feature>
<evidence type="ECO:0000313" key="3">
    <source>
        <dbReference type="Proteomes" id="UP000297851"/>
    </source>
</evidence>
<feature type="compositionally biased region" description="Acidic residues" evidence="1">
    <location>
        <begin position="58"/>
        <end position="71"/>
    </location>
</feature>
<evidence type="ECO:0008006" key="4">
    <source>
        <dbReference type="Google" id="ProtNLM"/>
    </source>
</evidence>
<comment type="caution">
    <text evidence="2">The sequence shown here is derived from an EMBL/GenBank/DDBJ whole genome shotgun (WGS) entry which is preliminary data.</text>
</comment>
<name>A0ABY2J1T1_9MICO</name>
<dbReference type="EMBL" id="SOGO01000043">
    <property type="protein sequence ID" value="TFC98905.1"/>
    <property type="molecule type" value="Genomic_DNA"/>
</dbReference>
<sequence>MASDPEGLWPRRADATSDGLDEDREIDDIELTLDKDVPLAEHGDAVWMIDADQRPVELDDEDDDRGTEEPGEPGPRE</sequence>